<name>A0ABV8WJ41_9MICC</name>
<comment type="caution">
    <text evidence="1">The sequence shown here is derived from an EMBL/GenBank/DDBJ whole genome shotgun (WGS) entry which is preliminary data.</text>
</comment>
<dbReference type="InterPro" id="IPR010696">
    <property type="entry name" value="DUF1272"/>
</dbReference>
<accession>A0ABV8WJ41</accession>
<protein>
    <submittedName>
        <fullName evidence="1">DUF1272 domain-containing protein</fullName>
    </submittedName>
</protein>
<proteinExistence type="predicted"/>
<gene>
    <name evidence="1" type="ORF">ACFO0G_10965</name>
</gene>
<dbReference type="RefSeq" id="WP_286399384.1">
    <property type="nucleotide sequence ID" value="NZ_JBHSDQ010000004.1"/>
</dbReference>
<keyword evidence="2" id="KW-1185">Reference proteome</keyword>
<dbReference type="Proteomes" id="UP001595778">
    <property type="component" value="Unassembled WGS sequence"/>
</dbReference>
<organism evidence="1 2">
    <name type="scientific">Arthrobacter sedimenti</name>
    <dbReference type="NCBI Taxonomy" id="2694931"/>
    <lineage>
        <taxon>Bacteria</taxon>
        <taxon>Bacillati</taxon>
        <taxon>Actinomycetota</taxon>
        <taxon>Actinomycetes</taxon>
        <taxon>Micrococcales</taxon>
        <taxon>Micrococcaceae</taxon>
        <taxon>Arthrobacter</taxon>
    </lineage>
</organism>
<evidence type="ECO:0000313" key="2">
    <source>
        <dbReference type="Proteomes" id="UP001595778"/>
    </source>
</evidence>
<evidence type="ECO:0000313" key="1">
    <source>
        <dbReference type="EMBL" id="MFC4396608.1"/>
    </source>
</evidence>
<sequence length="83" mass="9053">MLEIRPNCECCDRDISPSDEAYICTFECTWCPDCVGRFPNGSCPNCGGDLQRRPTRPAAALVNNPASTNRVVAPDCLKKFAGN</sequence>
<dbReference type="EMBL" id="JBHSDQ010000004">
    <property type="protein sequence ID" value="MFC4396608.1"/>
    <property type="molecule type" value="Genomic_DNA"/>
</dbReference>
<dbReference type="Pfam" id="PF06906">
    <property type="entry name" value="DUF1272"/>
    <property type="match status" value="1"/>
</dbReference>
<reference evidence="2" key="1">
    <citation type="journal article" date="2019" name="Int. J. Syst. Evol. Microbiol.">
        <title>The Global Catalogue of Microorganisms (GCM) 10K type strain sequencing project: providing services to taxonomists for standard genome sequencing and annotation.</title>
        <authorList>
            <consortium name="The Broad Institute Genomics Platform"/>
            <consortium name="The Broad Institute Genome Sequencing Center for Infectious Disease"/>
            <person name="Wu L."/>
            <person name="Ma J."/>
        </authorList>
    </citation>
    <scope>NUCLEOTIDE SEQUENCE [LARGE SCALE GENOMIC DNA]</scope>
    <source>
        <strain evidence="2">PJ61</strain>
    </source>
</reference>